<feature type="non-terminal residue" evidence="1">
    <location>
        <position position="104"/>
    </location>
</feature>
<dbReference type="EMBL" id="ML120448">
    <property type="protein sequence ID" value="RPA93683.1"/>
    <property type="molecule type" value="Genomic_DNA"/>
</dbReference>
<evidence type="ECO:0000313" key="1">
    <source>
        <dbReference type="EMBL" id="RPA93683.1"/>
    </source>
</evidence>
<dbReference type="Proteomes" id="UP000276215">
    <property type="component" value="Unassembled WGS sequence"/>
</dbReference>
<keyword evidence="2" id="KW-1185">Reference proteome</keyword>
<accession>A0A3N4J5W2</accession>
<reference evidence="1 2" key="1">
    <citation type="journal article" date="2018" name="Nat. Ecol. Evol.">
        <title>Pezizomycetes genomes reveal the molecular basis of ectomycorrhizal truffle lifestyle.</title>
        <authorList>
            <person name="Murat C."/>
            <person name="Payen T."/>
            <person name="Noel B."/>
            <person name="Kuo A."/>
            <person name="Morin E."/>
            <person name="Chen J."/>
            <person name="Kohler A."/>
            <person name="Krizsan K."/>
            <person name="Balestrini R."/>
            <person name="Da Silva C."/>
            <person name="Montanini B."/>
            <person name="Hainaut M."/>
            <person name="Levati E."/>
            <person name="Barry K.W."/>
            <person name="Belfiori B."/>
            <person name="Cichocki N."/>
            <person name="Clum A."/>
            <person name="Dockter R.B."/>
            <person name="Fauchery L."/>
            <person name="Guy J."/>
            <person name="Iotti M."/>
            <person name="Le Tacon F."/>
            <person name="Lindquist E.A."/>
            <person name="Lipzen A."/>
            <person name="Malagnac F."/>
            <person name="Mello A."/>
            <person name="Molinier V."/>
            <person name="Miyauchi S."/>
            <person name="Poulain J."/>
            <person name="Riccioni C."/>
            <person name="Rubini A."/>
            <person name="Sitrit Y."/>
            <person name="Splivallo R."/>
            <person name="Traeger S."/>
            <person name="Wang M."/>
            <person name="Zifcakova L."/>
            <person name="Wipf D."/>
            <person name="Zambonelli A."/>
            <person name="Paolocci F."/>
            <person name="Nowrousian M."/>
            <person name="Ottonello S."/>
            <person name="Baldrian P."/>
            <person name="Spatafora J.W."/>
            <person name="Henrissat B."/>
            <person name="Nagy L.G."/>
            <person name="Aury J.M."/>
            <person name="Wincker P."/>
            <person name="Grigoriev I.V."/>
            <person name="Bonfante P."/>
            <person name="Martin F.M."/>
        </authorList>
    </citation>
    <scope>NUCLEOTIDE SEQUENCE [LARGE SCALE GENOMIC DNA]</scope>
    <source>
        <strain evidence="1 2">120613-1</strain>
    </source>
</reference>
<organism evidence="1 2">
    <name type="scientific">Choiromyces venosus 120613-1</name>
    <dbReference type="NCBI Taxonomy" id="1336337"/>
    <lineage>
        <taxon>Eukaryota</taxon>
        <taxon>Fungi</taxon>
        <taxon>Dikarya</taxon>
        <taxon>Ascomycota</taxon>
        <taxon>Pezizomycotina</taxon>
        <taxon>Pezizomycetes</taxon>
        <taxon>Pezizales</taxon>
        <taxon>Tuberaceae</taxon>
        <taxon>Choiromyces</taxon>
    </lineage>
</organism>
<dbReference type="OrthoDB" id="5355583at2759"/>
<dbReference type="AlphaFoldDB" id="A0A3N4J5W2"/>
<proteinExistence type="predicted"/>
<sequence>MDQVSVRSERFVLFIQGKRSSVGEAMKQCLLSLKYMRDNNGGGKVYGFVMTGETWQMFRNNGTSYQLSEQMDVLFDTMGKDRERWMKDYSILVDCMFGALSNGG</sequence>
<name>A0A3N4J5W2_9PEZI</name>
<protein>
    <submittedName>
        <fullName evidence="1">Uncharacterized protein</fullName>
    </submittedName>
</protein>
<gene>
    <name evidence="1" type="ORF">L873DRAFT_1629731</name>
</gene>
<evidence type="ECO:0000313" key="2">
    <source>
        <dbReference type="Proteomes" id="UP000276215"/>
    </source>
</evidence>